<feature type="compositionally biased region" description="Low complexity" evidence="1">
    <location>
        <begin position="15"/>
        <end position="24"/>
    </location>
</feature>
<evidence type="ECO:0000313" key="2">
    <source>
        <dbReference type="EMBL" id="RMZ33555.1"/>
    </source>
</evidence>
<feature type="region of interest" description="Disordered" evidence="1">
    <location>
        <begin position="1"/>
        <end position="38"/>
    </location>
</feature>
<dbReference type="Proteomes" id="UP000281677">
    <property type="component" value="Unassembled WGS sequence"/>
</dbReference>
<dbReference type="PANTHER" id="PTHR42085">
    <property type="entry name" value="F-BOX DOMAIN-CONTAINING PROTEIN"/>
    <property type="match status" value="1"/>
</dbReference>
<dbReference type="EMBL" id="QWIT01000041">
    <property type="protein sequence ID" value="RMZ33555.1"/>
    <property type="molecule type" value="Genomic_DNA"/>
</dbReference>
<gene>
    <name evidence="2" type="ORF">D0859_02300</name>
</gene>
<dbReference type="InterPro" id="IPR038883">
    <property type="entry name" value="AN11006-like"/>
</dbReference>
<accession>A0A3M7J6Z7</accession>
<dbReference type="VEuPathDB" id="FungiDB:BTJ68_14045"/>
<evidence type="ECO:0000256" key="1">
    <source>
        <dbReference type="SAM" id="MobiDB-lite"/>
    </source>
</evidence>
<comment type="caution">
    <text evidence="2">The sequence shown here is derived from an EMBL/GenBank/DDBJ whole genome shotgun (WGS) entry which is preliminary data.</text>
</comment>
<sequence length="209" mass="22469">MGSIQQPDMNNMTKTTSSPTTPTQSPTPPPPQTSPLLTLPPELRNKIYSLALTPTTTTTTKTVPAPTGQLQRPALLKTNTQLRAETTQMYFASTCIQIPLNPSNLSNFQHFLQNLGRANLAVLGGLELVYTNCIQAGGGYTHPSTRQQGVLGLLVMLAEAGVRMDAVEVSTAKCKCREGGRCKSSARAYGWDFGRLVGGFRSTLEGERG</sequence>
<feature type="compositionally biased region" description="Polar residues" evidence="1">
    <location>
        <begin position="1"/>
        <end position="14"/>
    </location>
</feature>
<proteinExistence type="predicted"/>
<reference evidence="2 3" key="1">
    <citation type="journal article" date="2018" name="BMC Genomics">
        <title>Genomic evidence for intraspecific hybridization in a clonal and extremely halotolerant yeast.</title>
        <authorList>
            <person name="Gostincar C."/>
            <person name="Stajich J.E."/>
            <person name="Zupancic J."/>
            <person name="Zalar P."/>
            <person name="Gunde-Cimerman N."/>
        </authorList>
    </citation>
    <scope>NUCLEOTIDE SEQUENCE [LARGE SCALE GENOMIC DNA]</scope>
    <source>
        <strain evidence="2 3">EXF-120</strain>
    </source>
</reference>
<protein>
    <submittedName>
        <fullName evidence="2">Uncharacterized protein</fullName>
    </submittedName>
</protein>
<dbReference type="PANTHER" id="PTHR42085:SF1">
    <property type="entry name" value="F-BOX DOMAIN-CONTAINING PROTEIN"/>
    <property type="match status" value="1"/>
</dbReference>
<dbReference type="AlphaFoldDB" id="A0A3M7J6Z7"/>
<dbReference type="OrthoDB" id="62952at2759"/>
<organism evidence="2 3">
    <name type="scientific">Hortaea werneckii</name>
    <name type="common">Black yeast</name>
    <name type="synonym">Cladosporium werneckii</name>
    <dbReference type="NCBI Taxonomy" id="91943"/>
    <lineage>
        <taxon>Eukaryota</taxon>
        <taxon>Fungi</taxon>
        <taxon>Dikarya</taxon>
        <taxon>Ascomycota</taxon>
        <taxon>Pezizomycotina</taxon>
        <taxon>Dothideomycetes</taxon>
        <taxon>Dothideomycetidae</taxon>
        <taxon>Mycosphaerellales</taxon>
        <taxon>Teratosphaeriaceae</taxon>
        <taxon>Hortaea</taxon>
    </lineage>
</organism>
<name>A0A3M7J6Z7_HORWE</name>
<evidence type="ECO:0000313" key="3">
    <source>
        <dbReference type="Proteomes" id="UP000281677"/>
    </source>
</evidence>